<protein>
    <recommendedName>
        <fullName evidence="5">5-bromo-4-chloroindolyl phosphate hydrolysis protein</fullName>
    </recommendedName>
</protein>
<comment type="caution">
    <text evidence="3">The sequence shown here is derived from an EMBL/GenBank/DDBJ whole genome shotgun (WGS) entry which is preliminary data.</text>
</comment>
<keyword evidence="1" id="KW-0175">Coiled coil</keyword>
<dbReference type="RefSeq" id="WP_272842184.1">
    <property type="nucleotide sequence ID" value="NZ_JAQQPO010000055.1"/>
</dbReference>
<evidence type="ECO:0000256" key="1">
    <source>
        <dbReference type="SAM" id="Coils"/>
    </source>
</evidence>
<sequence length="218" mass="25109">MKNWIKSYWSNCLSIAAIICSVVAICVSLPSAPELGIDYIGVIVGILSLLVTMLIGWQIWNTIAIEKKIKAETKTVSKSFDKEIKDINNRSTDALQKILYKAELIELRLHLSNNEYESAIESLKLLFYYATLINDPTAFSYMANTIIKCKHKTDLIIYTNEERIKRNNVFLELSQNILEYLPASNHNVAALLNMIKEIKKHNEEIRKYQEEQEYSNDD</sequence>
<dbReference type="AlphaFoldDB" id="A0AAW6ITN4"/>
<organism evidence="3 4">
    <name type="scientific">Bacteroides ovatus</name>
    <dbReference type="NCBI Taxonomy" id="28116"/>
    <lineage>
        <taxon>Bacteria</taxon>
        <taxon>Pseudomonadati</taxon>
        <taxon>Bacteroidota</taxon>
        <taxon>Bacteroidia</taxon>
        <taxon>Bacteroidales</taxon>
        <taxon>Bacteroidaceae</taxon>
        <taxon>Bacteroides</taxon>
    </lineage>
</organism>
<evidence type="ECO:0008006" key="5">
    <source>
        <dbReference type="Google" id="ProtNLM"/>
    </source>
</evidence>
<evidence type="ECO:0000256" key="2">
    <source>
        <dbReference type="SAM" id="Phobius"/>
    </source>
</evidence>
<proteinExistence type="predicted"/>
<keyword evidence="2" id="KW-0472">Membrane</keyword>
<feature type="transmembrane region" description="Helical" evidence="2">
    <location>
        <begin position="12"/>
        <end position="33"/>
    </location>
</feature>
<feature type="coiled-coil region" evidence="1">
    <location>
        <begin position="191"/>
        <end position="218"/>
    </location>
</feature>
<evidence type="ECO:0000313" key="4">
    <source>
        <dbReference type="Proteomes" id="UP001215078"/>
    </source>
</evidence>
<keyword evidence="2" id="KW-1133">Transmembrane helix</keyword>
<gene>
    <name evidence="3" type="ORF">PQ628_26395</name>
</gene>
<dbReference type="Proteomes" id="UP001215078">
    <property type="component" value="Unassembled WGS sequence"/>
</dbReference>
<dbReference type="EMBL" id="JAQQPO010000055">
    <property type="protein sequence ID" value="MDC7961732.1"/>
    <property type="molecule type" value="Genomic_DNA"/>
</dbReference>
<feature type="transmembrane region" description="Helical" evidence="2">
    <location>
        <begin position="39"/>
        <end position="60"/>
    </location>
</feature>
<reference evidence="3" key="1">
    <citation type="submission" date="2022-10" db="EMBL/GenBank/DDBJ databases">
        <title>Human gut microbiome strain richness.</title>
        <authorList>
            <person name="Chen-Liaw A."/>
        </authorList>
    </citation>
    <scope>NUCLEOTIDE SEQUENCE</scope>
    <source>
        <strain evidence="3">RTP21484st1_H8_RTP21484_190118</strain>
    </source>
</reference>
<keyword evidence="2" id="KW-0812">Transmembrane</keyword>
<evidence type="ECO:0000313" key="3">
    <source>
        <dbReference type="EMBL" id="MDC7961732.1"/>
    </source>
</evidence>
<accession>A0AAW6ITN4</accession>
<name>A0AAW6ITN4_BACOV</name>